<dbReference type="KEGG" id="tfl:RPIT_05145"/>
<keyword evidence="3" id="KW-1185">Reference proteome</keyword>
<feature type="region of interest" description="Disordered" evidence="1">
    <location>
        <begin position="308"/>
        <end position="331"/>
    </location>
</feature>
<proteinExistence type="predicted"/>
<dbReference type="OrthoDB" id="4841760at2"/>
<name>A0A1Q2CDZ9_9ACTN</name>
<dbReference type="EMBL" id="CP019605">
    <property type="protein sequence ID" value="AQP44275.1"/>
    <property type="molecule type" value="Genomic_DNA"/>
</dbReference>
<dbReference type="RefSeq" id="WP_077341266.1">
    <property type="nucleotide sequence ID" value="NZ_CP019605.1"/>
</dbReference>
<feature type="region of interest" description="Disordered" evidence="1">
    <location>
        <begin position="59"/>
        <end position="80"/>
    </location>
</feature>
<evidence type="ECO:0000256" key="1">
    <source>
        <dbReference type="SAM" id="MobiDB-lite"/>
    </source>
</evidence>
<evidence type="ECO:0000313" key="3">
    <source>
        <dbReference type="Proteomes" id="UP000188324"/>
    </source>
</evidence>
<organism evidence="2 3">
    <name type="scientific">Tessaracoccus flavus</name>
    <dbReference type="NCBI Taxonomy" id="1610493"/>
    <lineage>
        <taxon>Bacteria</taxon>
        <taxon>Bacillati</taxon>
        <taxon>Actinomycetota</taxon>
        <taxon>Actinomycetes</taxon>
        <taxon>Propionibacteriales</taxon>
        <taxon>Propionibacteriaceae</taxon>
        <taxon>Tessaracoccus</taxon>
    </lineage>
</organism>
<evidence type="ECO:0000313" key="2">
    <source>
        <dbReference type="EMBL" id="AQP44275.1"/>
    </source>
</evidence>
<protein>
    <submittedName>
        <fullName evidence="2">Uncharacterized protein</fullName>
    </submittedName>
</protein>
<dbReference type="SUPFAM" id="SSF110296">
    <property type="entry name" value="Oligoxyloglucan reducing end-specific cellobiohydrolase"/>
    <property type="match status" value="1"/>
</dbReference>
<dbReference type="AlphaFoldDB" id="A0A1Q2CDZ9"/>
<dbReference type="Proteomes" id="UP000188324">
    <property type="component" value="Chromosome"/>
</dbReference>
<accession>A0A1Q2CDZ9</accession>
<feature type="region of interest" description="Disordered" evidence="1">
    <location>
        <begin position="1"/>
        <end position="23"/>
    </location>
</feature>
<reference evidence="2 3" key="1">
    <citation type="journal article" date="2016" name="Int. J. Syst. Evol. Microbiol.">
        <title>Tessaracoccus flavus sp. nov., isolated from the drainage system of a lindane-producing factory.</title>
        <authorList>
            <person name="Kumari R."/>
            <person name="Singh P."/>
            <person name="Schumann P."/>
            <person name="Lal R."/>
        </authorList>
    </citation>
    <scope>NUCLEOTIDE SEQUENCE [LARGE SCALE GENOMIC DNA]</scope>
    <source>
        <strain evidence="2 3">RP1T</strain>
    </source>
</reference>
<sequence>MTDGRRGYGDWNNNTDTAGHPDGRTAVVPLDVSTMTWGPIFFTGSEANDVIRKGPDGSLYLPTTDPSGKAATGATRTGRSGYVTDQGGAWRFVDDGTGQIHTFDVALNGSDIHTFNSRRVLTSTDGGKSFAESLTTRPENTTDWTRFYWGVAAGGKVYTSAHHTAGLYQQTEVLSRGSWSSIRESRIGSLFPNRTVEFKDNIVSGSTTISSFSGSKLATYVDGFSRSDPATGFTVNVLDFYVDDQSGHLYVLYSDGLIKRTSDVKSFEVIGNAGPGFHSIAVRDSVIYLGGDRGSVWRSDVAVDQLKPGTVTDAAPTKGNGKGKANGKRSR</sequence>
<gene>
    <name evidence="2" type="ORF">RPIT_05145</name>
</gene>